<evidence type="ECO:0000256" key="3">
    <source>
        <dbReference type="ARBA" id="ARBA00022692"/>
    </source>
</evidence>
<reference evidence="7 8" key="1">
    <citation type="submission" date="2019-01" db="EMBL/GenBank/DDBJ databases">
        <title>A draft genome assembly of the solar-powered sea slug Elysia chlorotica.</title>
        <authorList>
            <person name="Cai H."/>
            <person name="Li Q."/>
            <person name="Fang X."/>
            <person name="Li J."/>
            <person name="Curtis N.E."/>
            <person name="Altenburger A."/>
            <person name="Shibata T."/>
            <person name="Feng M."/>
            <person name="Maeda T."/>
            <person name="Schwartz J.A."/>
            <person name="Shigenobu S."/>
            <person name="Lundholm N."/>
            <person name="Nishiyama T."/>
            <person name="Yang H."/>
            <person name="Hasebe M."/>
            <person name="Li S."/>
            <person name="Pierce S.K."/>
            <person name="Wang J."/>
        </authorList>
    </citation>
    <scope>NUCLEOTIDE SEQUENCE [LARGE SCALE GENOMIC DNA]</scope>
    <source>
        <strain evidence="7">EC2010</strain>
        <tissue evidence="7">Whole organism of an adult</tissue>
    </source>
</reference>
<name>A0A433SSB4_ELYCH</name>
<feature type="transmembrane region" description="Helical" evidence="6">
    <location>
        <begin position="445"/>
        <end position="468"/>
    </location>
</feature>
<feature type="non-terminal residue" evidence="7">
    <location>
        <position position="558"/>
    </location>
</feature>
<dbReference type="OrthoDB" id="28755at2759"/>
<dbReference type="PANTHER" id="PTHR19432:SF35">
    <property type="entry name" value="SOLUTE CARRIER FAMILY 45 MEMBER 3 ISOFORM X1"/>
    <property type="match status" value="1"/>
</dbReference>
<protein>
    <recommendedName>
        <fullName evidence="9">Major facilitator superfamily (MFS) profile domain-containing protein</fullName>
    </recommendedName>
</protein>
<evidence type="ECO:0000256" key="6">
    <source>
        <dbReference type="SAM" id="Phobius"/>
    </source>
</evidence>
<feature type="transmembrane region" description="Helical" evidence="6">
    <location>
        <begin position="46"/>
        <end position="72"/>
    </location>
</feature>
<evidence type="ECO:0000256" key="5">
    <source>
        <dbReference type="ARBA" id="ARBA00023136"/>
    </source>
</evidence>
<dbReference type="PANTHER" id="PTHR19432">
    <property type="entry name" value="SUGAR TRANSPORTER"/>
    <property type="match status" value="1"/>
</dbReference>
<dbReference type="SUPFAM" id="SSF103473">
    <property type="entry name" value="MFS general substrate transporter"/>
    <property type="match status" value="1"/>
</dbReference>
<feature type="transmembrane region" description="Helical" evidence="6">
    <location>
        <begin position="536"/>
        <end position="556"/>
    </location>
</feature>
<keyword evidence="2" id="KW-0813">Transport</keyword>
<feature type="transmembrane region" description="Helical" evidence="6">
    <location>
        <begin position="78"/>
        <end position="102"/>
    </location>
</feature>
<evidence type="ECO:0000313" key="7">
    <source>
        <dbReference type="EMBL" id="RUS72115.1"/>
    </source>
</evidence>
<dbReference type="Gene3D" id="1.20.1250.20">
    <property type="entry name" value="MFS general substrate transporter like domains"/>
    <property type="match status" value="2"/>
</dbReference>
<feature type="transmembrane region" description="Helical" evidence="6">
    <location>
        <begin position="505"/>
        <end position="530"/>
    </location>
</feature>
<feature type="transmembrane region" description="Helical" evidence="6">
    <location>
        <begin position="339"/>
        <end position="359"/>
    </location>
</feature>
<keyword evidence="3 6" id="KW-0812">Transmembrane</keyword>
<dbReference type="GO" id="GO:0008506">
    <property type="term" value="F:sucrose:proton symporter activity"/>
    <property type="evidence" value="ECO:0007669"/>
    <property type="project" value="TreeGrafter"/>
</dbReference>
<feature type="transmembrane region" description="Helical" evidence="6">
    <location>
        <begin position="241"/>
        <end position="261"/>
    </location>
</feature>
<evidence type="ECO:0008006" key="9">
    <source>
        <dbReference type="Google" id="ProtNLM"/>
    </source>
</evidence>
<proteinExistence type="predicted"/>
<organism evidence="7 8">
    <name type="scientific">Elysia chlorotica</name>
    <name type="common">Eastern emerald elysia</name>
    <name type="synonym">Sea slug</name>
    <dbReference type="NCBI Taxonomy" id="188477"/>
    <lineage>
        <taxon>Eukaryota</taxon>
        <taxon>Metazoa</taxon>
        <taxon>Spiralia</taxon>
        <taxon>Lophotrochozoa</taxon>
        <taxon>Mollusca</taxon>
        <taxon>Gastropoda</taxon>
        <taxon>Heterobranchia</taxon>
        <taxon>Euthyneura</taxon>
        <taxon>Panpulmonata</taxon>
        <taxon>Sacoglossa</taxon>
        <taxon>Placobranchoidea</taxon>
        <taxon>Plakobranchidae</taxon>
        <taxon>Elysia</taxon>
    </lineage>
</organism>
<keyword evidence="4 6" id="KW-1133">Transmembrane helix</keyword>
<keyword evidence="8" id="KW-1185">Reference proteome</keyword>
<evidence type="ECO:0000313" key="8">
    <source>
        <dbReference type="Proteomes" id="UP000271974"/>
    </source>
</evidence>
<gene>
    <name evidence="7" type="ORF">EGW08_020121</name>
</gene>
<comment type="subcellular location">
    <subcellularLocation>
        <location evidence="1">Membrane</location>
        <topology evidence="1">Multi-pass membrane protein</topology>
    </subcellularLocation>
</comment>
<sequence>ILRALQTVRKNPYVNYIGLGLAGLVSQKDQHDPVSGKPLRKTKLQLVRISAAVCGIELCYAAETAFVSPILLKLGVPAALMTMVWCLSPLLGFFLVPIMGSLSDRCRLRVGRRRPFIILMALGIVLGLALVPNGESLGRLLGDSRNATRLGHPDTAALAGSTEESIKQCGVGVAMLDFNCDACQSPSRAYLLDVSVPEDHQTGLTTFTVMAGLGGTVGYLMGGIDWNSTSFGEALGGHIRVVFTVVLVCFIICIISTLTSFRETPLDELDIPCEAVVSKIKKRKGKGRKYRRFTNEETSSEEEEEDCKEAEESIQMVDVSTDVTLRTYLKSIVRMPSSLWVLCLSNLFCWMSLLCYSLYFTDFVGQSVLGGDPAAPIGSDLHNRYDVGVRLGSWGMSLYSLSCSCYSLIIERLVHRFRAKPVYVCGQLTYSVGMIGMALSRSRWAVLLLSPTAGIMYATLFTMPYMLVAHYHTRGLFSRSSTAPGPSDVTSDPSSSQVRGLGTDVAIVSSMVFLAQFLLSVAMGTIMAAVGSTVTVLIVSSVLSFCGAITALKVTYLD</sequence>
<dbReference type="EMBL" id="RQTK01001111">
    <property type="protein sequence ID" value="RUS72115.1"/>
    <property type="molecule type" value="Genomic_DNA"/>
</dbReference>
<dbReference type="InterPro" id="IPR036259">
    <property type="entry name" value="MFS_trans_sf"/>
</dbReference>
<accession>A0A433SSB4</accession>
<evidence type="ECO:0000256" key="4">
    <source>
        <dbReference type="ARBA" id="ARBA00022989"/>
    </source>
</evidence>
<evidence type="ECO:0000256" key="1">
    <source>
        <dbReference type="ARBA" id="ARBA00004141"/>
    </source>
</evidence>
<keyword evidence="5 6" id="KW-0472">Membrane</keyword>
<evidence type="ECO:0000256" key="2">
    <source>
        <dbReference type="ARBA" id="ARBA00022448"/>
    </source>
</evidence>
<feature type="transmembrane region" description="Helical" evidence="6">
    <location>
        <begin position="114"/>
        <end position="131"/>
    </location>
</feature>
<dbReference type="CDD" id="cd17313">
    <property type="entry name" value="MFS_SLC45_SUC"/>
    <property type="match status" value="1"/>
</dbReference>
<dbReference type="GO" id="GO:0016020">
    <property type="term" value="C:membrane"/>
    <property type="evidence" value="ECO:0007669"/>
    <property type="project" value="UniProtKB-SubCell"/>
</dbReference>
<dbReference type="Proteomes" id="UP000271974">
    <property type="component" value="Unassembled WGS sequence"/>
</dbReference>
<dbReference type="Pfam" id="PF13347">
    <property type="entry name" value="MFS_2"/>
    <property type="match status" value="1"/>
</dbReference>
<feature type="non-terminal residue" evidence="7">
    <location>
        <position position="1"/>
    </location>
</feature>
<dbReference type="AlphaFoldDB" id="A0A433SSB4"/>
<comment type="caution">
    <text evidence="7">The sequence shown here is derived from an EMBL/GenBank/DDBJ whole genome shotgun (WGS) entry which is preliminary data.</text>
</comment>